<evidence type="ECO:0000256" key="6">
    <source>
        <dbReference type="ARBA" id="ARBA00023136"/>
    </source>
</evidence>
<dbReference type="InterPro" id="IPR035906">
    <property type="entry name" value="MetI-like_sf"/>
</dbReference>
<dbReference type="Pfam" id="PF00528">
    <property type="entry name" value="BPD_transp_1"/>
    <property type="match status" value="1"/>
</dbReference>
<comment type="subcellular location">
    <subcellularLocation>
        <location evidence="1">Cell membrane</location>
        <topology evidence="1">Multi-pass membrane protein</topology>
    </subcellularLocation>
</comment>
<keyword evidence="2" id="KW-0813">Transport</keyword>
<keyword evidence="3" id="KW-1003">Cell membrane</keyword>
<dbReference type="PANTHER" id="PTHR30151">
    <property type="entry name" value="ALKANE SULFONATE ABC TRANSPORTER-RELATED, MEMBRANE SUBUNIT"/>
    <property type="match status" value="1"/>
</dbReference>
<feature type="transmembrane region" description="Helical" evidence="7">
    <location>
        <begin position="53"/>
        <end position="74"/>
    </location>
</feature>
<keyword evidence="10" id="KW-1185">Reference proteome</keyword>
<sequence>MPAALPAVFAGMRISAGLSVVGAIVGEFFFQRGTPGIGSLINRYSARLQSEELFAAVLVASLLGVTIFLIFGWLGRRAVGKWYDFG</sequence>
<evidence type="ECO:0000256" key="1">
    <source>
        <dbReference type="ARBA" id="ARBA00004651"/>
    </source>
</evidence>
<evidence type="ECO:0000256" key="5">
    <source>
        <dbReference type="ARBA" id="ARBA00022989"/>
    </source>
</evidence>
<gene>
    <name evidence="9" type="ORF">GCM10025876_02200</name>
</gene>
<feature type="transmembrane region" description="Helical" evidence="7">
    <location>
        <begin position="6"/>
        <end position="30"/>
    </location>
</feature>
<dbReference type="SUPFAM" id="SSF161098">
    <property type="entry name" value="MetI-like"/>
    <property type="match status" value="1"/>
</dbReference>
<feature type="domain" description="ABC transmembrane type-1" evidence="8">
    <location>
        <begin position="1"/>
        <end position="77"/>
    </location>
</feature>
<evidence type="ECO:0000256" key="7">
    <source>
        <dbReference type="SAM" id="Phobius"/>
    </source>
</evidence>
<evidence type="ECO:0000256" key="4">
    <source>
        <dbReference type="ARBA" id="ARBA00022692"/>
    </source>
</evidence>
<keyword evidence="5 7" id="KW-1133">Transmembrane helix</keyword>
<organism evidence="9 10">
    <name type="scientific">Demequina litorisediminis</name>
    <dbReference type="NCBI Taxonomy" id="1849022"/>
    <lineage>
        <taxon>Bacteria</taxon>
        <taxon>Bacillati</taxon>
        <taxon>Actinomycetota</taxon>
        <taxon>Actinomycetes</taxon>
        <taxon>Micrococcales</taxon>
        <taxon>Demequinaceae</taxon>
        <taxon>Demequina</taxon>
    </lineage>
</organism>
<accession>A0ABQ6I8I5</accession>
<name>A0ABQ6I8I5_9MICO</name>
<evidence type="ECO:0000256" key="3">
    <source>
        <dbReference type="ARBA" id="ARBA00022475"/>
    </source>
</evidence>
<protein>
    <recommendedName>
        <fullName evidence="8">ABC transmembrane type-1 domain-containing protein</fullName>
    </recommendedName>
</protein>
<dbReference type="EMBL" id="BSUN01000001">
    <property type="protein sequence ID" value="GMA34016.1"/>
    <property type="molecule type" value="Genomic_DNA"/>
</dbReference>
<comment type="caution">
    <text evidence="9">The sequence shown here is derived from an EMBL/GenBank/DDBJ whole genome shotgun (WGS) entry which is preliminary data.</text>
</comment>
<dbReference type="InterPro" id="IPR000515">
    <property type="entry name" value="MetI-like"/>
</dbReference>
<evidence type="ECO:0000313" key="10">
    <source>
        <dbReference type="Proteomes" id="UP001157125"/>
    </source>
</evidence>
<reference evidence="10" key="1">
    <citation type="journal article" date="2019" name="Int. J. Syst. Evol. Microbiol.">
        <title>The Global Catalogue of Microorganisms (GCM) 10K type strain sequencing project: providing services to taxonomists for standard genome sequencing and annotation.</title>
        <authorList>
            <consortium name="The Broad Institute Genomics Platform"/>
            <consortium name="The Broad Institute Genome Sequencing Center for Infectious Disease"/>
            <person name="Wu L."/>
            <person name="Ma J."/>
        </authorList>
    </citation>
    <scope>NUCLEOTIDE SEQUENCE [LARGE SCALE GENOMIC DNA]</scope>
    <source>
        <strain evidence="10">NBRC 112299</strain>
    </source>
</reference>
<keyword evidence="6 7" id="KW-0472">Membrane</keyword>
<evidence type="ECO:0000256" key="2">
    <source>
        <dbReference type="ARBA" id="ARBA00022448"/>
    </source>
</evidence>
<dbReference type="PANTHER" id="PTHR30151:SF41">
    <property type="entry name" value="ABC TRANSPORTER PERMEASE PROTEIN"/>
    <property type="match status" value="1"/>
</dbReference>
<evidence type="ECO:0000259" key="8">
    <source>
        <dbReference type="Pfam" id="PF00528"/>
    </source>
</evidence>
<keyword evidence="4 7" id="KW-0812">Transmembrane</keyword>
<dbReference type="Gene3D" id="1.10.3720.10">
    <property type="entry name" value="MetI-like"/>
    <property type="match status" value="1"/>
</dbReference>
<dbReference type="Proteomes" id="UP001157125">
    <property type="component" value="Unassembled WGS sequence"/>
</dbReference>
<evidence type="ECO:0000313" key="9">
    <source>
        <dbReference type="EMBL" id="GMA34016.1"/>
    </source>
</evidence>
<proteinExistence type="predicted"/>